<protein>
    <submittedName>
        <fullName evidence="2">Uncharacterized protein</fullName>
    </submittedName>
</protein>
<keyword evidence="3" id="KW-1185">Reference proteome</keyword>
<evidence type="ECO:0000256" key="1">
    <source>
        <dbReference type="SAM" id="Phobius"/>
    </source>
</evidence>
<keyword evidence="1" id="KW-0812">Transmembrane</keyword>
<dbReference type="OrthoDB" id="8563717at2"/>
<dbReference type="AlphaFoldDB" id="A0A4R3HW11"/>
<organism evidence="2 3">
    <name type="scientific">Paucimonas lemoignei</name>
    <name type="common">Pseudomonas lemoignei</name>
    <dbReference type="NCBI Taxonomy" id="29443"/>
    <lineage>
        <taxon>Bacteria</taxon>
        <taxon>Pseudomonadati</taxon>
        <taxon>Pseudomonadota</taxon>
        <taxon>Betaproteobacteria</taxon>
        <taxon>Burkholderiales</taxon>
        <taxon>Burkholderiaceae</taxon>
        <taxon>Paucimonas</taxon>
    </lineage>
</organism>
<proteinExistence type="predicted"/>
<name>A0A4R3HW11_PAULE</name>
<keyword evidence="1" id="KW-0472">Membrane</keyword>
<comment type="caution">
    <text evidence="2">The sequence shown here is derived from an EMBL/GenBank/DDBJ whole genome shotgun (WGS) entry which is preliminary data.</text>
</comment>
<dbReference type="RefSeq" id="WP_132258399.1">
    <property type="nucleotide sequence ID" value="NZ_SLZQ01000004.1"/>
</dbReference>
<sequence length="83" mass="8957">MTTLLLFASTFGLVFALGLQSQFVNNGHYGAAFANSLMISVAQLGALQIVHATTPIHYVAYVIGGPLGIVSSMVLYRRRWKKG</sequence>
<dbReference type="EMBL" id="SLZQ01000004">
    <property type="protein sequence ID" value="TCS37457.1"/>
    <property type="molecule type" value="Genomic_DNA"/>
</dbReference>
<reference evidence="2 3" key="1">
    <citation type="submission" date="2019-03" db="EMBL/GenBank/DDBJ databases">
        <title>Genomic Encyclopedia of Type Strains, Phase IV (KMG-IV): sequencing the most valuable type-strain genomes for metagenomic binning, comparative biology and taxonomic classification.</title>
        <authorList>
            <person name="Goeker M."/>
        </authorList>
    </citation>
    <scope>NUCLEOTIDE SEQUENCE [LARGE SCALE GENOMIC DNA]</scope>
    <source>
        <strain evidence="2 3">DSM 7445</strain>
    </source>
</reference>
<evidence type="ECO:0000313" key="2">
    <source>
        <dbReference type="EMBL" id="TCS37457.1"/>
    </source>
</evidence>
<gene>
    <name evidence="2" type="ORF">EDC30_104261</name>
</gene>
<accession>A0A4R3HW11</accession>
<feature type="transmembrane region" description="Helical" evidence="1">
    <location>
        <begin position="58"/>
        <end position="76"/>
    </location>
</feature>
<evidence type="ECO:0000313" key="3">
    <source>
        <dbReference type="Proteomes" id="UP000295382"/>
    </source>
</evidence>
<dbReference type="Proteomes" id="UP000295382">
    <property type="component" value="Unassembled WGS sequence"/>
</dbReference>
<keyword evidence="1" id="KW-1133">Transmembrane helix</keyword>